<reference evidence="1" key="1">
    <citation type="journal article" date="2020" name="Nature">
        <title>Giant virus diversity and host interactions through global metagenomics.</title>
        <authorList>
            <person name="Schulz F."/>
            <person name="Roux S."/>
            <person name="Paez-Espino D."/>
            <person name="Jungbluth S."/>
            <person name="Walsh D.A."/>
            <person name="Denef V.J."/>
            <person name="McMahon K.D."/>
            <person name="Konstantinidis K.T."/>
            <person name="Eloe-Fadrosh E.A."/>
            <person name="Kyrpides N.C."/>
            <person name="Woyke T."/>
        </authorList>
    </citation>
    <scope>NUCLEOTIDE SEQUENCE</scope>
    <source>
        <strain evidence="1">GVMAG-M-3300001348-25</strain>
    </source>
</reference>
<name>A0A6C0EI33_9ZZZZ</name>
<evidence type="ECO:0000313" key="1">
    <source>
        <dbReference type="EMBL" id="QHT28291.1"/>
    </source>
</evidence>
<accession>A0A6C0EI33</accession>
<proteinExistence type="predicted"/>
<dbReference type="EMBL" id="MN738854">
    <property type="protein sequence ID" value="QHT28291.1"/>
    <property type="molecule type" value="Genomic_DNA"/>
</dbReference>
<sequence>MKLYNKNLVIQHVNIDKLKEFFVKTRFISYILSNEGMFRIYDNKDLHKINIQDGKLEYLDNYINHHNYVIDHTIIKKVTKTISHIPLQHIKNDYKVSYYSLRSKSPIMLVIEQNLDNSIYDVYFMLRETYAAYSNADVHNPFIIEDIGSFCDLMKQ</sequence>
<protein>
    <submittedName>
        <fullName evidence="1">Uncharacterized protein</fullName>
    </submittedName>
</protein>
<organism evidence="1">
    <name type="scientific">viral metagenome</name>
    <dbReference type="NCBI Taxonomy" id="1070528"/>
    <lineage>
        <taxon>unclassified sequences</taxon>
        <taxon>metagenomes</taxon>
        <taxon>organismal metagenomes</taxon>
    </lineage>
</organism>
<dbReference type="AlphaFoldDB" id="A0A6C0EI33"/>